<accession>A0ABU1RWX4</accession>
<evidence type="ECO:0000256" key="2">
    <source>
        <dbReference type="SAM" id="SignalP"/>
    </source>
</evidence>
<organism evidence="3 4">
    <name type="scientific">Pseudoxanthomonas sacheonensis</name>
    <dbReference type="NCBI Taxonomy" id="443615"/>
    <lineage>
        <taxon>Bacteria</taxon>
        <taxon>Pseudomonadati</taxon>
        <taxon>Pseudomonadota</taxon>
        <taxon>Gammaproteobacteria</taxon>
        <taxon>Lysobacterales</taxon>
        <taxon>Lysobacteraceae</taxon>
        <taxon>Pseudoxanthomonas</taxon>
    </lineage>
</organism>
<feature type="chain" id="PRO_5046510531" description="PepSY domain-containing protein" evidence="2">
    <location>
        <begin position="26"/>
        <end position="130"/>
    </location>
</feature>
<protein>
    <recommendedName>
        <fullName evidence="5">PepSY domain-containing protein</fullName>
    </recommendedName>
</protein>
<evidence type="ECO:0000313" key="3">
    <source>
        <dbReference type="EMBL" id="MDR6843266.1"/>
    </source>
</evidence>
<gene>
    <name evidence="3" type="ORF">J2W94_003579</name>
</gene>
<keyword evidence="2" id="KW-0732">Signal</keyword>
<sequence length="130" mass="14643">MRFMSRFLPLCALLALSGVAAGAWAQSAQEPPRPDPPPPPRQNMMPQRNPASLSDSVRRAQRETGGQVLGAERVQFDGREINRVKVMDDRGRVRYMDDDPQRGGNVRDRDRGFPREDAPPRARGDNPRRP</sequence>
<dbReference type="EMBL" id="JAVDTT010000006">
    <property type="protein sequence ID" value="MDR6843266.1"/>
    <property type="molecule type" value="Genomic_DNA"/>
</dbReference>
<proteinExistence type="predicted"/>
<evidence type="ECO:0000313" key="4">
    <source>
        <dbReference type="Proteomes" id="UP001254759"/>
    </source>
</evidence>
<comment type="caution">
    <text evidence="3">The sequence shown here is derived from an EMBL/GenBank/DDBJ whole genome shotgun (WGS) entry which is preliminary data.</text>
</comment>
<feature type="region of interest" description="Disordered" evidence="1">
    <location>
        <begin position="22"/>
        <end position="71"/>
    </location>
</feature>
<keyword evidence="4" id="KW-1185">Reference proteome</keyword>
<dbReference type="RefSeq" id="WP_310096289.1">
    <property type="nucleotide sequence ID" value="NZ_JAVDTT010000006.1"/>
</dbReference>
<evidence type="ECO:0000256" key="1">
    <source>
        <dbReference type="SAM" id="MobiDB-lite"/>
    </source>
</evidence>
<feature type="region of interest" description="Disordered" evidence="1">
    <location>
        <begin position="85"/>
        <end position="130"/>
    </location>
</feature>
<name>A0ABU1RWX4_9GAMM</name>
<reference evidence="3 4" key="1">
    <citation type="submission" date="2023-07" db="EMBL/GenBank/DDBJ databases">
        <title>Sorghum-associated microbial communities from plants grown in Nebraska, USA.</title>
        <authorList>
            <person name="Schachtman D."/>
        </authorList>
    </citation>
    <scope>NUCLEOTIDE SEQUENCE [LARGE SCALE GENOMIC DNA]</scope>
    <source>
        <strain evidence="3 4">BE107</strain>
    </source>
</reference>
<dbReference type="Proteomes" id="UP001254759">
    <property type="component" value="Unassembled WGS sequence"/>
</dbReference>
<evidence type="ECO:0008006" key="5">
    <source>
        <dbReference type="Google" id="ProtNLM"/>
    </source>
</evidence>
<feature type="signal peptide" evidence="2">
    <location>
        <begin position="1"/>
        <end position="25"/>
    </location>
</feature>